<dbReference type="PANTHER" id="PTHR39425">
    <property type="entry name" value="LIPOPROTEIN CYTOCHROME C"/>
    <property type="match status" value="1"/>
</dbReference>
<dbReference type="AlphaFoldDB" id="A0A7V2SVR7"/>
<dbReference type="PANTHER" id="PTHR39425:SF1">
    <property type="entry name" value="CYTOCHROME C7-LIKE DOMAIN-CONTAINING PROTEIN"/>
    <property type="match status" value="1"/>
</dbReference>
<feature type="domain" description="Doubled CXXCH motif" evidence="1">
    <location>
        <begin position="385"/>
        <end position="434"/>
    </location>
</feature>
<feature type="domain" description="Doubled CXXCH motif" evidence="1">
    <location>
        <begin position="186"/>
        <end position="226"/>
    </location>
</feature>
<sequence>MWVTEPQIFLAGAVADKSIKKVTIRGLRAVPKMREVPVEGRGFGVMVSLRAGLNTIEVKAGGKKVSLKVFYVPRANKLTPPKGFKRMYLHHNPAPLKCKECHRKRRGVFNFKRIIPARSDCTTSKCHGNSMSKEAHVHGPAGAGACISCHSPHGSLLPKELERKGNDLCLACHQAKKEWLKEANVHPPVKENCLSCHDPHQSPARFQLRMKGKVVSELCFNCHEKTIFTKAHQHGPVGAGDCIACHRPHASKYKNLLIAPLDNGKVCFQCHSDRRASFNRKFVHKPVAQNCGLCHDPHSTDYRYQLKKPVSILCRSCHERLNPEVFRDIDDANYKHPPVSKGKCTECHDAHSSNIKSMLDKKMPNLCFKCHEELGYDIQDSKYLHGPVRTGDCTACHRVHGSKYTRLLVRYFPKEFYTPYAESKYDLCFGCHNKSIAKKKFTKELTNFRDGSYNLHFFHVNRKKGRSCIACHDPHASNQAKHIRYEVPFGSWSYPIIFTKTPTGGSCVVGCHAPKQYDRVHPKLKRKRQ</sequence>
<feature type="domain" description="Doubled CXXCH motif" evidence="1">
    <location>
        <begin position="284"/>
        <end position="320"/>
    </location>
</feature>
<dbReference type="Gene3D" id="1.10.720.180">
    <property type="match status" value="1"/>
</dbReference>
<dbReference type="EMBL" id="DRND01000255">
    <property type="protein sequence ID" value="HFC46863.1"/>
    <property type="molecule type" value="Genomic_DNA"/>
</dbReference>
<gene>
    <name evidence="2" type="ORF">ENJ63_03170</name>
</gene>
<feature type="domain" description="Doubled CXXCH motif" evidence="1">
    <location>
        <begin position="336"/>
        <end position="373"/>
    </location>
</feature>
<evidence type="ECO:0000259" key="1">
    <source>
        <dbReference type="Pfam" id="PF09699"/>
    </source>
</evidence>
<name>A0A7V2SVR7_9BACT</name>
<feature type="domain" description="Doubled CXXCH motif" evidence="1">
    <location>
        <begin position="138"/>
        <end position="177"/>
    </location>
</feature>
<proteinExistence type="predicted"/>
<accession>A0A7V2SVR7</accession>
<protein>
    <submittedName>
        <fullName evidence="2">Cytochrome C</fullName>
    </submittedName>
</protein>
<dbReference type="Pfam" id="PF09699">
    <property type="entry name" value="Paired_CXXCH_1"/>
    <property type="match status" value="6"/>
</dbReference>
<evidence type="ECO:0000313" key="2">
    <source>
        <dbReference type="EMBL" id="HFC46863.1"/>
    </source>
</evidence>
<dbReference type="SUPFAM" id="SSF48695">
    <property type="entry name" value="Multiheme cytochromes"/>
    <property type="match status" value="3"/>
</dbReference>
<comment type="caution">
    <text evidence="2">The sequence shown here is derived from an EMBL/GenBank/DDBJ whole genome shotgun (WGS) entry which is preliminary data.</text>
</comment>
<dbReference type="InterPro" id="IPR010177">
    <property type="entry name" value="Paired_CXXCH_1"/>
</dbReference>
<dbReference type="Gene3D" id="1.10.287.3080">
    <property type="match status" value="1"/>
</dbReference>
<dbReference type="InterPro" id="IPR036280">
    <property type="entry name" value="Multihaem_cyt_sf"/>
</dbReference>
<dbReference type="Proteomes" id="UP000885797">
    <property type="component" value="Unassembled WGS sequence"/>
</dbReference>
<organism evidence="2">
    <name type="scientific">Dissulfuribacter thermophilus</name>
    <dbReference type="NCBI Taxonomy" id="1156395"/>
    <lineage>
        <taxon>Bacteria</taxon>
        <taxon>Pseudomonadati</taxon>
        <taxon>Thermodesulfobacteriota</taxon>
        <taxon>Dissulfuribacteria</taxon>
        <taxon>Dissulfuribacterales</taxon>
        <taxon>Dissulfuribacteraceae</taxon>
        <taxon>Dissulfuribacter</taxon>
    </lineage>
</organism>
<reference evidence="2" key="1">
    <citation type="journal article" date="2020" name="mSystems">
        <title>Genome- and Community-Level Interaction Insights into Carbon Utilization and Element Cycling Functions of Hydrothermarchaeota in Hydrothermal Sediment.</title>
        <authorList>
            <person name="Zhou Z."/>
            <person name="Liu Y."/>
            <person name="Xu W."/>
            <person name="Pan J."/>
            <person name="Luo Z.H."/>
            <person name="Li M."/>
        </authorList>
    </citation>
    <scope>NUCLEOTIDE SEQUENCE [LARGE SCALE GENOMIC DNA]</scope>
    <source>
        <strain evidence="2">HyVt-503</strain>
    </source>
</reference>
<dbReference type="NCBIfam" id="TIGR01905">
    <property type="entry name" value="paired_CXXCH_1"/>
    <property type="match status" value="6"/>
</dbReference>
<dbReference type="Gene3D" id="1.10.1130.10">
    <property type="entry name" value="Flavocytochrome C3, Chain A"/>
    <property type="match status" value="2"/>
</dbReference>
<feature type="domain" description="Doubled CXXCH motif" evidence="1">
    <location>
        <begin position="234"/>
        <end position="275"/>
    </location>
</feature>